<keyword evidence="3" id="KW-1185">Reference proteome</keyword>
<comment type="caution">
    <text evidence="2">The sequence shown here is derived from an EMBL/GenBank/DDBJ whole genome shotgun (WGS) entry which is preliminary data.</text>
</comment>
<organism evidence="2 3">
    <name type="scientific">Coptis chinensis</name>
    <dbReference type="NCBI Taxonomy" id="261450"/>
    <lineage>
        <taxon>Eukaryota</taxon>
        <taxon>Viridiplantae</taxon>
        <taxon>Streptophyta</taxon>
        <taxon>Embryophyta</taxon>
        <taxon>Tracheophyta</taxon>
        <taxon>Spermatophyta</taxon>
        <taxon>Magnoliopsida</taxon>
        <taxon>Ranunculales</taxon>
        <taxon>Ranunculaceae</taxon>
        <taxon>Coptidoideae</taxon>
        <taxon>Coptis</taxon>
    </lineage>
</organism>
<dbReference type="EMBL" id="JADFTS010000004">
    <property type="protein sequence ID" value="KAF9607747.1"/>
    <property type="molecule type" value="Genomic_DNA"/>
</dbReference>
<dbReference type="InterPro" id="IPR023393">
    <property type="entry name" value="START-like_dom_sf"/>
</dbReference>
<dbReference type="AlphaFoldDB" id="A0A835LWP3"/>
<feature type="non-terminal residue" evidence="2">
    <location>
        <position position="106"/>
    </location>
</feature>
<sequence>FASSDRPWTRSKIPSGNANGSLTSAYAAQCVRYCSSVALVSNEKEVVKWVTERLLSGENTTRSFSYDIIIDHIGYKSYMATITCRLSSFLWKAVNRRSWLLVKSLF</sequence>
<reference evidence="2 3" key="1">
    <citation type="submission" date="2020-10" db="EMBL/GenBank/DDBJ databases">
        <title>The Coptis chinensis genome and diversification of protoberbering-type alkaloids.</title>
        <authorList>
            <person name="Wang B."/>
            <person name="Shu S."/>
            <person name="Song C."/>
            <person name="Liu Y."/>
        </authorList>
    </citation>
    <scope>NUCLEOTIDE SEQUENCE [LARGE SCALE GENOMIC DNA]</scope>
    <source>
        <strain evidence="2">HL-2020</strain>
        <tissue evidence="2">Leaf</tissue>
    </source>
</reference>
<evidence type="ECO:0000313" key="2">
    <source>
        <dbReference type="EMBL" id="KAF9607747.1"/>
    </source>
</evidence>
<proteinExistence type="predicted"/>
<evidence type="ECO:0000313" key="3">
    <source>
        <dbReference type="Proteomes" id="UP000631114"/>
    </source>
</evidence>
<dbReference type="Gene3D" id="3.30.530.20">
    <property type="match status" value="1"/>
</dbReference>
<accession>A0A835LWP3</accession>
<gene>
    <name evidence="2" type="ORF">IFM89_000094</name>
</gene>
<name>A0A835LWP3_9MAGN</name>
<dbReference type="Proteomes" id="UP000631114">
    <property type="component" value="Unassembled WGS sequence"/>
</dbReference>
<protein>
    <submittedName>
        <fullName evidence="2">Uncharacterized protein</fullName>
    </submittedName>
</protein>
<evidence type="ECO:0000256" key="1">
    <source>
        <dbReference type="SAM" id="MobiDB-lite"/>
    </source>
</evidence>
<feature type="region of interest" description="Disordered" evidence="1">
    <location>
        <begin position="1"/>
        <end position="20"/>
    </location>
</feature>